<reference evidence="1 2" key="1">
    <citation type="submission" date="2016-03" db="EMBL/GenBank/DDBJ databases">
        <title>Comparative genomics of 54 Lactobacillus plantarum strains reveals genomic uncoupling from niche constraints.</title>
        <authorList>
            <person name="Martino M.E."/>
        </authorList>
    </citation>
    <scope>NUCLEOTIDE SEQUENCE [LARGE SCALE GENOMIC DNA]</scope>
    <source>
        <strain evidence="1 2">19.1</strain>
    </source>
</reference>
<protein>
    <submittedName>
        <fullName evidence="1">Uncharacterized protein</fullName>
    </submittedName>
</protein>
<proteinExistence type="predicted"/>
<dbReference type="PATRIC" id="fig|1590.201.peg.2660"/>
<comment type="caution">
    <text evidence="1">The sequence shown here is derived from an EMBL/GenBank/DDBJ whole genome shotgun (WGS) entry which is preliminary data.</text>
</comment>
<evidence type="ECO:0000313" key="2">
    <source>
        <dbReference type="Proteomes" id="UP000076882"/>
    </source>
</evidence>
<dbReference type="AlphaFoldDB" id="A0A162HF68"/>
<sequence length="99" mass="10943">MKVALAVQLIKLDRLSEPLVVQYDSALNQSIKLKPNDVVLIGCPSNDAIQIGIVKQVPVTTDALTSRRPTVVGRIEWPVKPLKKLVAQFKLEQLMEGQV</sequence>
<organism evidence="1 2">
    <name type="scientific">Lactiplantibacillus plantarum</name>
    <name type="common">Lactobacillus plantarum</name>
    <dbReference type="NCBI Taxonomy" id="1590"/>
    <lineage>
        <taxon>Bacteria</taxon>
        <taxon>Bacillati</taxon>
        <taxon>Bacillota</taxon>
        <taxon>Bacilli</taxon>
        <taxon>Lactobacillales</taxon>
        <taxon>Lactobacillaceae</taxon>
        <taxon>Lactiplantibacillus</taxon>
    </lineage>
</organism>
<accession>A0A162HF68</accession>
<dbReference type="Proteomes" id="UP000076882">
    <property type="component" value="Unassembled WGS sequence"/>
</dbReference>
<gene>
    <name evidence="1" type="ORF">Lp19_2736</name>
</gene>
<dbReference type="EMBL" id="LUXM01000038">
    <property type="protein sequence ID" value="KZU92754.1"/>
    <property type="molecule type" value="Genomic_DNA"/>
</dbReference>
<name>A0A162HF68_LACPN</name>
<evidence type="ECO:0000313" key="1">
    <source>
        <dbReference type="EMBL" id="KZU92754.1"/>
    </source>
</evidence>